<evidence type="ECO:0000256" key="2">
    <source>
        <dbReference type="ARBA" id="ARBA00022692"/>
    </source>
</evidence>
<feature type="transmembrane region" description="Helical" evidence="7">
    <location>
        <begin position="128"/>
        <end position="149"/>
    </location>
</feature>
<dbReference type="InterPro" id="IPR049326">
    <property type="entry name" value="Rhodopsin_dom_fungi"/>
</dbReference>
<dbReference type="GO" id="GO:0016020">
    <property type="term" value="C:membrane"/>
    <property type="evidence" value="ECO:0007669"/>
    <property type="project" value="UniProtKB-SubCell"/>
</dbReference>
<dbReference type="RefSeq" id="XP_031933327.1">
    <property type="nucleotide sequence ID" value="XM_032069706.1"/>
</dbReference>
<evidence type="ECO:0000313" key="9">
    <source>
        <dbReference type="EMBL" id="KAE8370246.1"/>
    </source>
</evidence>
<evidence type="ECO:0000313" key="10">
    <source>
        <dbReference type="Proteomes" id="UP000326268"/>
    </source>
</evidence>
<dbReference type="PANTHER" id="PTHR33048">
    <property type="entry name" value="PTH11-LIKE INTEGRAL MEMBRANE PROTEIN (AFU_ORTHOLOGUE AFUA_5G11245)"/>
    <property type="match status" value="1"/>
</dbReference>
<feature type="compositionally biased region" description="Acidic residues" evidence="6">
    <location>
        <begin position="333"/>
        <end position="343"/>
    </location>
</feature>
<evidence type="ECO:0000256" key="5">
    <source>
        <dbReference type="ARBA" id="ARBA00038359"/>
    </source>
</evidence>
<name>A0A5N7ALX7_9EURO</name>
<accession>A0A5N7ALX7</accession>
<keyword evidence="3 7" id="KW-1133">Transmembrane helix</keyword>
<comment type="subcellular location">
    <subcellularLocation>
        <location evidence="1">Membrane</location>
        <topology evidence="1">Multi-pass membrane protein</topology>
    </subcellularLocation>
</comment>
<organism evidence="9 10">
    <name type="scientific">Aspergillus caelatus</name>
    <dbReference type="NCBI Taxonomy" id="61420"/>
    <lineage>
        <taxon>Eukaryota</taxon>
        <taxon>Fungi</taxon>
        <taxon>Dikarya</taxon>
        <taxon>Ascomycota</taxon>
        <taxon>Pezizomycotina</taxon>
        <taxon>Eurotiomycetes</taxon>
        <taxon>Eurotiomycetidae</taxon>
        <taxon>Eurotiales</taxon>
        <taxon>Aspergillaceae</taxon>
        <taxon>Aspergillus</taxon>
        <taxon>Aspergillus subgen. Circumdati</taxon>
    </lineage>
</organism>
<dbReference type="Proteomes" id="UP000326268">
    <property type="component" value="Unassembled WGS sequence"/>
</dbReference>
<evidence type="ECO:0000256" key="7">
    <source>
        <dbReference type="SAM" id="Phobius"/>
    </source>
</evidence>
<dbReference type="OrthoDB" id="4682787at2759"/>
<protein>
    <recommendedName>
        <fullName evidence="8">Rhodopsin domain-containing protein</fullName>
    </recommendedName>
</protein>
<evidence type="ECO:0000256" key="1">
    <source>
        <dbReference type="ARBA" id="ARBA00004141"/>
    </source>
</evidence>
<feature type="transmembrane region" description="Helical" evidence="7">
    <location>
        <begin position="20"/>
        <end position="38"/>
    </location>
</feature>
<keyword evidence="10" id="KW-1185">Reference proteome</keyword>
<evidence type="ECO:0000256" key="4">
    <source>
        <dbReference type="ARBA" id="ARBA00023136"/>
    </source>
</evidence>
<dbReference type="GeneID" id="43654152"/>
<feature type="transmembrane region" description="Helical" evidence="7">
    <location>
        <begin position="258"/>
        <end position="277"/>
    </location>
</feature>
<evidence type="ECO:0000256" key="3">
    <source>
        <dbReference type="ARBA" id="ARBA00022989"/>
    </source>
</evidence>
<feature type="compositionally biased region" description="Basic and acidic residues" evidence="6">
    <location>
        <begin position="351"/>
        <end position="367"/>
    </location>
</feature>
<dbReference type="InterPro" id="IPR052337">
    <property type="entry name" value="SAT4-like"/>
</dbReference>
<feature type="transmembrane region" description="Helical" evidence="7">
    <location>
        <begin position="176"/>
        <end position="196"/>
    </location>
</feature>
<evidence type="ECO:0000256" key="6">
    <source>
        <dbReference type="SAM" id="MobiDB-lite"/>
    </source>
</evidence>
<reference evidence="9 10" key="1">
    <citation type="submission" date="2019-04" db="EMBL/GenBank/DDBJ databases">
        <title>Friends and foes A comparative genomics studyof 23 Aspergillus species from section Flavi.</title>
        <authorList>
            <consortium name="DOE Joint Genome Institute"/>
            <person name="Kjaerbolling I."/>
            <person name="Vesth T."/>
            <person name="Frisvad J.C."/>
            <person name="Nybo J.L."/>
            <person name="Theobald S."/>
            <person name="Kildgaard S."/>
            <person name="Isbrandt T."/>
            <person name="Kuo A."/>
            <person name="Sato A."/>
            <person name="Lyhne E.K."/>
            <person name="Kogle M.E."/>
            <person name="Wiebenga A."/>
            <person name="Kun R.S."/>
            <person name="Lubbers R.J."/>
            <person name="Makela M.R."/>
            <person name="Barry K."/>
            <person name="Chovatia M."/>
            <person name="Clum A."/>
            <person name="Daum C."/>
            <person name="Haridas S."/>
            <person name="He G."/>
            <person name="LaButti K."/>
            <person name="Lipzen A."/>
            <person name="Mondo S."/>
            <person name="Riley R."/>
            <person name="Salamov A."/>
            <person name="Simmons B.A."/>
            <person name="Magnuson J.K."/>
            <person name="Henrissat B."/>
            <person name="Mortensen U.H."/>
            <person name="Larsen T.O."/>
            <person name="Devries R.P."/>
            <person name="Grigoriev I.V."/>
            <person name="Machida M."/>
            <person name="Baker S.E."/>
            <person name="Andersen M.R."/>
        </authorList>
    </citation>
    <scope>NUCLEOTIDE SEQUENCE [LARGE SCALE GENOMIC DNA]</scope>
    <source>
        <strain evidence="9 10">CBS 763.97</strain>
    </source>
</reference>
<dbReference type="AlphaFoldDB" id="A0A5N7ALX7"/>
<dbReference type="PANTHER" id="PTHR33048:SF164">
    <property type="entry name" value="INTEGRAL MEMBRANE PROTEIN-RELATED"/>
    <property type="match status" value="1"/>
</dbReference>
<evidence type="ECO:0000259" key="8">
    <source>
        <dbReference type="Pfam" id="PF20684"/>
    </source>
</evidence>
<feature type="transmembrane region" description="Helical" evidence="7">
    <location>
        <begin position="208"/>
        <end position="228"/>
    </location>
</feature>
<dbReference type="Pfam" id="PF20684">
    <property type="entry name" value="Fung_rhodopsin"/>
    <property type="match status" value="1"/>
</dbReference>
<feature type="region of interest" description="Disordered" evidence="6">
    <location>
        <begin position="324"/>
        <end position="367"/>
    </location>
</feature>
<sequence>MGNTTPPSNGESRQWVIKVAAWPLFSVCTILVALRIWTRARIVRPLGWDDAFIVLAMVCATVESIFTTISVHHGTGRHAVELTETQRILSAKFNWMSQGFHVMATNWGKTSVALFLLRIMGQAKHHQIAIYGGITLLTVINTVSLYTMYGQCTPTQKLWDDSIEGSCWPPTVQKNYAFFQGSASAFSDFALAIYPLRTIAGLQMARKVKIGLSCVLSLGIVAMAAAIVKTINISSLTERADFPWDTVDLSIWTSIEQYLIILAACIPAMTPLVNILLHKRPSKRNTARARTHPGNQYGRRQGYAEFGGRSLDYTLGTYGDAWATPRRDKGDGDSEDPIMDEEASQGIMKTTEIHIQSDVDVDQRGSK</sequence>
<dbReference type="EMBL" id="ML737567">
    <property type="protein sequence ID" value="KAE8370246.1"/>
    <property type="molecule type" value="Genomic_DNA"/>
</dbReference>
<keyword evidence="4 7" id="KW-0472">Membrane</keyword>
<keyword evidence="2 7" id="KW-0812">Transmembrane</keyword>
<comment type="similarity">
    <text evidence="5">Belongs to the SAT4 family.</text>
</comment>
<gene>
    <name evidence="9" type="ORF">BDV27DRAFT_140680</name>
</gene>
<feature type="domain" description="Rhodopsin" evidence="8">
    <location>
        <begin position="34"/>
        <end position="274"/>
    </location>
</feature>
<proteinExistence type="inferred from homology"/>